<name>A0A086AIT1_FLAHY</name>
<evidence type="ECO:0000313" key="3">
    <source>
        <dbReference type="EMBL" id="OXA90253.1"/>
    </source>
</evidence>
<keyword evidence="5" id="KW-1185">Reference proteome</keyword>
<dbReference type="Gene3D" id="3.40.50.300">
    <property type="entry name" value="P-loop containing nucleotide triphosphate hydrolases"/>
    <property type="match status" value="1"/>
</dbReference>
<dbReference type="STRING" id="991.IW20_10535"/>
<reference evidence="3 5" key="2">
    <citation type="submission" date="2016-11" db="EMBL/GenBank/DDBJ databases">
        <title>Whole genomes of Flavobacteriaceae.</title>
        <authorList>
            <person name="Stine C."/>
            <person name="Li C."/>
            <person name="Tadesse D."/>
        </authorList>
    </citation>
    <scope>NUCLEOTIDE SEQUENCE [LARGE SCALE GENOMIC DNA]</scope>
    <source>
        <strain evidence="3 5">ATCC 29551</strain>
    </source>
</reference>
<accession>A0A086AIT1</accession>
<gene>
    <name evidence="3" type="ORF">B0A62_19465</name>
    <name evidence="2" type="ORF">IW20_10535</name>
</gene>
<dbReference type="Proteomes" id="UP000028712">
    <property type="component" value="Unassembled WGS sequence"/>
</dbReference>
<protein>
    <recommendedName>
        <fullName evidence="1">Double-GTPase 2 domain-containing protein</fullName>
    </recommendedName>
</protein>
<reference evidence="2 4" key="1">
    <citation type="submission" date="2014-07" db="EMBL/GenBank/DDBJ databases">
        <title>Genome of Flavobacterium hydatis DSM 2063.</title>
        <authorList>
            <person name="Pipes S.E."/>
            <person name="Stropko S.J."/>
            <person name="Newman J.D."/>
        </authorList>
    </citation>
    <scope>NUCLEOTIDE SEQUENCE [LARGE SCALE GENOMIC DNA]</scope>
    <source>
        <strain evidence="2 4">DSM 2063</strain>
    </source>
</reference>
<dbReference type="SUPFAM" id="SSF52540">
    <property type="entry name" value="P-loop containing nucleoside triphosphate hydrolases"/>
    <property type="match status" value="1"/>
</dbReference>
<dbReference type="InterPro" id="IPR045528">
    <property type="entry name" value="DO-GTPase2"/>
</dbReference>
<dbReference type="RefSeq" id="WP_035621586.1">
    <property type="nucleotide sequence ID" value="NZ_JBEWQG010000024.1"/>
</dbReference>
<evidence type="ECO:0000259" key="1">
    <source>
        <dbReference type="Pfam" id="PF19993"/>
    </source>
</evidence>
<dbReference type="Pfam" id="PF19993">
    <property type="entry name" value="DO-GTPase2"/>
    <property type="match status" value="1"/>
</dbReference>
<dbReference type="AlphaFoldDB" id="A0A086AIT1"/>
<dbReference type="eggNOG" id="ENOG5031NUI">
    <property type="taxonomic scope" value="Bacteria"/>
</dbReference>
<feature type="domain" description="Double-GTPase 2" evidence="1">
    <location>
        <begin position="73"/>
        <end position="282"/>
    </location>
</feature>
<evidence type="ECO:0000313" key="4">
    <source>
        <dbReference type="Proteomes" id="UP000028712"/>
    </source>
</evidence>
<dbReference type="Proteomes" id="UP000198424">
    <property type="component" value="Unassembled WGS sequence"/>
</dbReference>
<organism evidence="2 4">
    <name type="scientific">Flavobacterium hydatis</name>
    <name type="common">Cytophaga aquatilis</name>
    <dbReference type="NCBI Taxonomy" id="991"/>
    <lineage>
        <taxon>Bacteria</taxon>
        <taxon>Pseudomonadati</taxon>
        <taxon>Bacteroidota</taxon>
        <taxon>Flavobacteriia</taxon>
        <taxon>Flavobacteriales</taxon>
        <taxon>Flavobacteriaceae</taxon>
        <taxon>Flavobacterium</taxon>
    </lineage>
</organism>
<dbReference type="InterPro" id="IPR027417">
    <property type="entry name" value="P-loop_NTPase"/>
</dbReference>
<proteinExistence type="predicted"/>
<dbReference type="EMBL" id="JPRM01000014">
    <property type="protein sequence ID" value="KFF16595.1"/>
    <property type="molecule type" value="Genomic_DNA"/>
</dbReference>
<dbReference type="OrthoDB" id="9758568at2"/>
<evidence type="ECO:0000313" key="5">
    <source>
        <dbReference type="Proteomes" id="UP000198424"/>
    </source>
</evidence>
<sequence>MGGNCSNPECAAPINCHEGKDKPADCEFWINSNAQPSKKITTIKKEKVSDLPWSGEALNIEELIKVTFRNPAIIIGVVGKADAGKTTYLAMLFTLLLRGVKLQDFDFCGTKTIKAWDEFYHKLKVQKESVAFPDPTPAQYIRLLHLALRNKSKLLKDIFLSDASGEVFSIWSQNREDERAENARWVYEHSNAFILFIDCEDLINRKNQGKTEVVDIAQMLKHDLKNRPVIAVWSKSDRKEEVHTKIKEKLQEELSEIFENNFTEIDISNFSAEDPDVLVHKNNIIVLDWLLSVIFSASKTEITLENKNVGRDIFLNYKVN</sequence>
<comment type="caution">
    <text evidence="2">The sequence shown here is derived from an EMBL/GenBank/DDBJ whole genome shotgun (WGS) entry which is preliminary data.</text>
</comment>
<dbReference type="EMBL" id="MUGY01000028">
    <property type="protein sequence ID" value="OXA90253.1"/>
    <property type="molecule type" value="Genomic_DNA"/>
</dbReference>
<evidence type="ECO:0000313" key="2">
    <source>
        <dbReference type="EMBL" id="KFF16595.1"/>
    </source>
</evidence>